<evidence type="ECO:0000313" key="3">
    <source>
        <dbReference type="Proteomes" id="UP000234323"/>
    </source>
</evidence>
<evidence type="ECO:0000313" key="2">
    <source>
        <dbReference type="EMBL" id="PKY37922.1"/>
    </source>
</evidence>
<dbReference type="Pfam" id="PF26638">
    <property type="entry name" value="DUF8211"/>
    <property type="match status" value="1"/>
</dbReference>
<keyword evidence="3" id="KW-1185">Reference proteome</keyword>
<protein>
    <recommendedName>
        <fullName evidence="1">DUF8211 domain-containing protein</fullName>
    </recommendedName>
</protein>
<dbReference type="EMBL" id="LLXI01000013">
    <property type="protein sequence ID" value="PKY37922.1"/>
    <property type="molecule type" value="Genomic_DNA"/>
</dbReference>
<dbReference type="InterPro" id="IPR058524">
    <property type="entry name" value="DUF8211"/>
</dbReference>
<evidence type="ECO:0000259" key="1">
    <source>
        <dbReference type="Pfam" id="PF26638"/>
    </source>
</evidence>
<dbReference type="VEuPathDB" id="FungiDB:FUN_025458"/>
<feature type="domain" description="DUF8211" evidence="1">
    <location>
        <begin position="11"/>
        <end position="61"/>
    </location>
</feature>
<organism evidence="2 3">
    <name type="scientific">Rhizophagus irregularis</name>
    <dbReference type="NCBI Taxonomy" id="588596"/>
    <lineage>
        <taxon>Eukaryota</taxon>
        <taxon>Fungi</taxon>
        <taxon>Fungi incertae sedis</taxon>
        <taxon>Mucoromycota</taxon>
        <taxon>Glomeromycotina</taxon>
        <taxon>Glomeromycetes</taxon>
        <taxon>Glomerales</taxon>
        <taxon>Glomeraceae</taxon>
        <taxon>Rhizophagus</taxon>
    </lineage>
</organism>
<accession>A0A2I1FU66</accession>
<reference evidence="2 3" key="1">
    <citation type="submission" date="2015-10" db="EMBL/GenBank/DDBJ databases">
        <title>Genome analyses suggest a sexual origin of heterokaryosis in a supposedly ancient asexual fungus.</title>
        <authorList>
            <person name="Ropars J."/>
            <person name="Sedzielewska K."/>
            <person name="Noel J."/>
            <person name="Charron P."/>
            <person name="Farinelli L."/>
            <person name="Marton T."/>
            <person name="Kruger M."/>
            <person name="Pelin A."/>
            <person name="Brachmann A."/>
            <person name="Corradi N."/>
        </authorList>
    </citation>
    <scope>NUCLEOTIDE SEQUENCE [LARGE SCALE GENOMIC DNA]</scope>
    <source>
        <strain evidence="2 3">A4</strain>
    </source>
</reference>
<dbReference type="AlphaFoldDB" id="A0A2I1FU66"/>
<dbReference type="VEuPathDB" id="FungiDB:RhiirFUN_024847"/>
<dbReference type="Proteomes" id="UP000234323">
    <property type="component" value="Unassembled WGS sequence"/>
</dbReference>
<gene>
    <name evidence="2" type="ORF">RhiirA4_450843</name>
</gene>
<sequence>MYEIPNNLQTLRSCRRVFNWNKHDPALTPEDRLNRAHQHRFLFDESQSIDKPIQHLKYLRLPPHISPKDTFSNPRFIRKRKFRTTTITVPDDKETIDGQIITYNFVIPKDLIPFVPNIPVYASDQDKRENIPIRPGSKTWLQLLEDPRTGARKLNKIMEEHRKKISPNEPILKKNKRLIEAKSLYTLAAAQDAKLLGTTIEYLPIKELLTEEFTQRSHKFHNMVSEWIKFLQQDPLELFNEIYVDMKLFDASKFFDIPLYKASLELTSPFELRTNKRNTDNIFFSDSLESKHIDKRPRYTSISDMDCDIYPLI</sequence>
<comment type="caution">
    <text evidence="2">The sequence shown here is derived from an EMBL/GenBank/DDBJ whole genome shotgun (WGS) entry which is preliminary data.</text>
</comment>
<name>A0A2I1FU66_9GLOM</name>
<proteinExistence type="predicted"/>